<reference evidence="10" key="1">
    <citation type="journal article" date="2019" name="Int. J. Syst. Evol. Microbiol.">
        <title>The Global Catalogue of Microorganisms (GCM) 10K type strain sequencing project: providing services to taxonomists for standard genome sequencing and annotation.</title>
        <authorList>
            <consortium name="The Broad Institute Genomics Platform"/>
            <consortium name="The Broad Institute Genome Sequencing Center for Infectious Disease"/>
            <person name="Wu L."/>
            <person name="Ma J."/>
        </authorList>
    </citation>
    <scope>NUCLEOTIDE SEQUENCE [LARGE SCALE GENOMIC DNA]</scope>
    <source>
        <strain evidence="10">KCTC 52438</strain>
    </source>
</reference>
<dbReference type="PANTHER" id="PTHR13767">
    <property type="entry name" value="TRNA-PSEUDOURIDINE SYNTHASE"/>
    <property type="match status" value="1"/>
</dbReference>
<evidence type="ECO:0000313" key="9">
    <source>
        <dbReference type="EMBL" id="MFC3149471.1"/>
    </source>
</evidence>
<feature type="domain" description="tRNA pseudouridine synthase II TruB subfamily 1 C-terminal" evidence="7">
    <location>
        <begin position="240"/>
        <end position="316"/>
    </location>
</feature>
<dbReference type="InterPro" id="IPR032819">
    <property type="entry name" value="TruB_C"/>
</dbReference>
<dbReference type="Proteomes" id="UP001595476">
    <property type="component" value="Unassembled WGS sequence"/>
</dbReference>
<name>A0ABV7HD16_9GAMM</name>
<evidence type="ECO:0000259" key="7">
    <source>
        <dbReference type="Pfam" id="PF09157"/>
    </source>
</evidence>
<dbReference type="InterPro" id="IPR014780">
    <property type="entry name" value="tRNA_psdUridine_synth_TruB"/>
</dbReference>
<dbReference type="InterPro" id="IPR002501">
    <property type="entry name" value="PsdUridine_synth_N"/>
</dbReference>
<sequence length="331" mass="36330">MARKRKGLSINGVVLLDKPKGLSSNQALQKVRWLYQAKKAGHTGALDPLATGLLPICLGEATKFSQFLLDADKAYITRAKLGQTTTTEDAEGEVVETRLVPELNAETVEQVLQEFRGPIKQVPPMYSALKRDGQPLYKLAREGKVIDIEPRSVEIKSLELVAIEDDELILNVTCTKGTYIRSLVRDIGEALGCGAHVKELRRTKTGPFVLDQCLILEALESPDVRGEALRLADCGLGQMPIAELNAGQVENVLMGRQILIEAEQIRESDQGLEESDKNPTQELIRLYNVESGENSARFLGVADLLPGNVLQPKRLVNMEEIDASALPLPTE</sequence>
<dbReference type="HAMAP" id="MF_01080">
    <property type="entry name" value="TruB_bact"/>
    <property type="match status" value="1"/>
</dbReference>
<comment type="similarity">
    <text evidence="2 5">Belongs to the pseudouridine synthase TruB family. Type 1 subfamily.</text>
</comment>
<comment type="catalytic activity">
    <reaction evidence="1 5">
        <text>uridine(55) in tRNA = pseudouridine(55) in tRNA</text>
        <dbReference type="Rhea" id="RHEA:42532"/>
        <dbReference type="Rhea" id="RHEA-COMP:10101"/>
        <dbReference type="Rhea" id="RHEA-COMP:10102"/>
        <dbReference type="ChEBI" id="CHEBI:65314"/>
        <dbReference type="ChEBI" id="CHEBI:65315"/>
        <dbReference type="EC" id="5.4.99.25"/>
    </reaction>
</comment>
<dbReference type="Gene3D" id="2.30.130.10">
    <property type="entry name" value="PUA domain"/>
    <property type="match status" value="1"/>
</dbReference>
<dbReference type="PANTHER" id="PTHR13767:SF2">
    <property type="entry name" value="PSEUDOURIDYLATE SYNTHASE TRUB1"/>
    <property type="match status" value="1"/>
</dbReference>
<organism evidence="9 10">
    <name type="scientific">Litoribrevibacter euphylliae</name>
    <dbReference type="NCBI Taxonomy" id="1834034"/>
    <lineage>
        <taxon>Bacteria</taxon>
        <taxon>Pseudomonadati</taxon>
        <taxon>Pseudomonadota</taxon>
        <taxon>Gammaproteobacteria</taxon>
        <taxon>Oceanospirillales</taxon>
        <taxon>Oceanospirillaceae</taxon>
        <taxon>Litoribrevibacter</taxon>
    </lineage>
</organism>
<keyword evidence="10" id="KW-1185">Reference proteome</keyword>
<dbReference type="SUPFAM" id="SSF55120">
    <property type="entry name" value="Pseudouridine synthase"/>
    <property type="match status" value="1"/>
</dbReference>
<dbReference type="Pfam" id="PF01509">
    <property type="entry name" value="TruB_N"/>
    <property type="match status" value="1"/>
</dbReference>
<keyword evidence="3 5" id="KW-0819">tRNA processing</keyword>
<evidence type="ECO:0000256" key="5">
    <source>
        <dbReference type="HAMAP-Rule" id="MF_01080"/>
    </source>
</evidence>
<accession>A0ABV7HD16</accession>
<dbReference type="Pfam" id="PF09157">
    <property type="entry name" value="TruB-C_2"/>
    <property type="match status" value="1"/>
</dbReference>
<evidence type="ECO:0000256" key="2">
    <source>
        <dbReference type="ARBA" id="ARBA00005642"/>
    </source>
</evidence>
<evidence type="ECO:0000259" key="8">
    <source>
        <dbReference type="Pfam" id="PF16198"/>
    </source>
</evidence>
<dbReference type="Gene3D" id="3.30.2350.10">
    <property type="entry name" value="Pseudouridine synthase"/>
    <property type="match status" value="1"/>
</dbReference>
<dbReference type="InterPro" id="IPR020103">
    <property type="entry name" value="PsdUridine_synth_cat_dom_sf"/>
</dbReference>
<dbReference type="InterPro" id="IPR036974">
    <property type="entry name" value="PUA_sf"/>
</dbReference>
<dbReference type="Pfam" id="PF16198">
    <property type="entry name" value="TruB_C_2"/>
    <property type="match status" value="1"/>
</dbReference>
<evidence type="ECO:0000256" key="1">
    <source>
        <dbReference type="ARBA" id="ARBA00000385"/>
    </source>
</evidence>
<dbReference type="EC" id="5.4.99.25" evidence="5"/>
<evidence type="ECO:0000259" key="6">
    <source>
        <dbReference type="Pfam" id="PF01509"/>
    </source>
</evidence>
<feature type="active site" description="Nucleophile" evidence="5">
    <location>
        <position position="47"/>
    </location>
</feature>
<evidence type="ECO:0000313" key="10">
    <source>
        <dbReference type="Proteomes" id="UP001595476"/>
    </source>
</evidence>
<evidence type="ECO:0000256" key="3">
    <source>
        <dbReference type="ARBA" id="ARBA00022694"/>
    </source>
</evidence>
<keyword evidence="4 5" id="KW-0413">Isomerase</keyword>
<feature type="domain" description="Pseudouridine synthase II N-terminal" evidence="6">
    <location>
        <begin position="32"/>
        <end position="180"/>
    </location>
</feature>
<dbReference type="EMBL" id="JBHRSZ010000001">
    <property type="protein sequence ID" value="MFC3149471.1"/>
    <property type="molecule type" value="Genomic_DNA"/>
</dbReference>
<dbReference type="GO" id="GO:0160148">
    <property type="term" value="F:tRNA pseudouridine(55) synthase activity"/>
    <property type="evidence" value="ECO:0007669"/>
    <property type="project" value="UniProtKB-EC"/>
</dbReference>
<protein>
    <recommendedName>
        <fullName evidence="5">tRNA pseudouridine synthase B</fullName>
        <ecNumber evidence="5">5.4.99.25</ecNumber>
    </recommendedName>
    <alternativeName>
        <fullName evidence="5">tRNA pseudouridine(55) synthase</fullName>
        <shortName evidence="5">Psi55 synthase</shortName>
    </alternativeName>
    <alternativeName>
        <fullName evidence="5">tRNA pseudouridylate synthase</fullName>
    </alternativeName>
    <alternativeName>
        <fullName evidence="5">tRNA-uridine isomerase</fullName>
    </alternativeName>
</protein>
<dbReference type="RefSeq" id="WP_386714461.1">
    <property type="nucleotide sequence ID" value="NZ_JBHRSZ010000001.1"/>
</dbReference>
<dbReference type="NCBIfam" id="TIGR00431">
    <property type="entry name" value="TruB"/>
    <property type="match status" value="1"/>
</dbReference>
<dbReference type="InterPro" id="IPR015240">
    <property type="entry name" value="tRNA_sdUridine_synth_fam1_C"/>
</dbReference>
<comment type="caution">
    <text evidence="9">The sequence shown here is derived from an EMBL/GenBank/DDBJ whole genome shotgun (WGS) entry which is preliminary data.</text>
</comment>
<proteinExistence type="inferred from homology"/>
<dbReference type="CDD" id="cd02573">
    <property type="entry name" value="PseudoU_synth_EcTruB"/>
    <property type="match status" value="1"/>
</dbReference>
<feature type="domain" description="tRNA pseudouridylate synthase B C-terminal" evidence="8">
    <location>
        <begin position="181"/>
        <end position="221"/>
    </location>
</feature>
<evidence type="ECO:0000256" key="4">
    <source>
        <dbReference type="ARBA" id="ARBA00023235"/>
    </source>
</evidence>
<comment type="function">
    <text evidence="5">Responsible for synthesis of pseudouridine from uracil-55 in the psi GC loop of transfer RNAs.</text>
</comment>
<gene>
    <name evidence="5 9" type="primary">truB</name>
    <name evidence="9" type="ORF">ACFOEK_00365</name>
</gene>